<accession>A0ACB8Y7D5</accession>
<keyword evidence="2" id="KW-1185">Reference proteome</keyword>
<dbReference type="Proteomes" id="UP001055879">
    <property type="component" value="Linkage Group LG13"/>
</dbReference>
<reference evidence="1 2" key="2">
    <citation type="journal article" date="2022" name="Mol. Ecol. Resour.">
        <title>The genomes of chicory, endive, great burdock and yacon provide insights into Asteraceae paleo-polyploidization history and plant inulin production.</title>
        <authorList>
            <person name="Fan W."/>
            <person name="Wang S."/>
            <person name="Wang H."/>
            <person name="Wang A."/>
            <person name="Jiang F."/>
            <person name="Liu H."/>
            <person name="Zhao H."/>
            <person name="Xu D."/>
            <person name="Zhang Y."/>
        </authorList>
    </citation>
    <scope>NUCLEOTIDE SEQUENCE [LARGE SCALE GENOMIC DNA]</scope>
    <source>
        <strain evidence="2">cv. Niubang</strain>
    </source>
</reference>
<organism evidence="1 2">
    <name type="scientific">Arctium lappa</name>
    <name type="common">Greater burdock</name>
    <name type="synonym">Lappa major</name>
    <dbReference type="NCBI Taxonomy" id="4217"/>
    <lineage>
        <taxon>Eukaryota</taxon>
        <taxon>Viridiplantae</taxon>
        <taxon>Streptophyta</taxon>
        <taxon>Embryophyta</taxon>
        <taxon>Tracheophyta</taxon>
        <taxon>Spermatophyta</taxon>
        <taxon>Magnoliopsida</taxon>
        <taxon>eudicotyledons</taxon>
        <taxon>Gunneridae</taxon>
        <taxon>Pentapetalae</taxon>
        <taxon>asterids</taxon>
        <taxon>campanulids</taxon>
        <taxon>Asterales</taxon>
        <taxon>Asteraceae</taxon>
        <taxon>Carduoideae</taxon>
        <taxon>Cardueae</taxon>
        <taxon>Arctiinae</taxon>
        <taxon>Arctium</taxon>
    </lineage>
</organism>
<comment type="caution">
    <text evidence="1">The sequence shown here is derived from an EMBL/GenBank/DDBJ whole genome shotgun (WGS) entry which is preliminary data.</text>
</comment>
<proteinExistence type="predicted"/>
<protein>
    <submittedName>
        <fullName evidence="1">Uncharacterized protein</fullName>
    </submittedName>
</protein>
<reference evidence="2" key="1">
    <citation type="journal article" date="2022" name="Mol. Ecol. Resour.">
        <title>The genomes of chicory, endive, great burdock and yacon provide insights into Asteraceae palaeo-polyploidization history and plant inulin production.</title>
        <authorList>
            <person name="Fan W."/>
            <person name="Wang S."/>
            <person name="Wang H."/>
            <person name="Wang A."/>
            <person name="Jiang F."/>
            <person name="Liu H."/>
            <person name="Zhao H."/>
            <person name="Xu D."/>
            <person name="Zhang Y."/>
        </authorList>
    </citation>
    <scope>NUCLEOTIDE SEQUENCE [LARGE SCALE GENOMIC DNA]</scope>
    <source>
        <strain evidence="2">cv. Niubang</strain>
    </source>
</reference>
<evidence type="ECO:0000313" key="1">
    <source>
        <dbReference type="EMBL" id="KAI3680988.1"/>
    </source>
</evidence>
<gene>
    <name evidence="1" type="ORF">L6452_35768</name>
</gene>
<sequence length="72" mass="7943">MGIALIQKKKSEVLLLRTAPSMYSGPPPIAGRCARYDKGPWEKPMKSQGRASEPAQAKIGTRRPPFFAKEIC</sequence>
<name>A0ACB8Y7D5_ARCLA</name>
<dbReference type="EMBL" id="CM042059">
    <property type="protein sequence ID" value="KAI3680988.1"/>
    <property type="molecule type" value="Genomic_DNA"/>
</dbReference>
<evidence type="ECO:0000313" key="2">
    <source>
        <dbReference type="Proteomes" id="UP001055879"/>
    </source>
</evidence>